<evidence type="ECO:0000313" key="2">
    <source>
        <dbReference type="EMBL" id="RST87037.1"/>
    </source>
</evidence>
<evidence type="ECO:0000259" key="1">
    <source>
        <dbReference type="Pfam" id="PF09361"/>
    </source>
</evidence>
<sequence length="150" mass="16666">MSKVTKSAETIEFPTFDTSKATDQLRAFAEKGVEQSKEVYSKMKASAEDAQKTVETAMETMKKAGSEMSLKGISAMRAGAEADFSYMESLVNAKSLSEIIELQTTYMRKRMEMVVDQAKDMQSASTKMVEEISKPAKDAFEKTMKELKVA</sequence>
<name>A0A3S0A212_9HYPH</name>
<reference evidence="2 3" key="1">
    <citation type="submission" date="2018-12" db="EMBL/GenBank/DDBJ databases">
        <title>Mesorhizobium carbonis sp. nov., isolated from coal mine water.</title>
        <authorList>
            <person name="Xin W."/>
            <person name="Xu Z."/>
            <person name="Xiang F."/>
            <person name="Zhang J."/>
            <person name="Xi L."/>
            <person name="Liu J."/>
        </authorList>
    </citation>
    <scope>NUCLEOTIDE SEQUENCE [LARGE SCALE GENOMIC DNA]</scope>
    <source>
        <strain evidence="2 3">B2.3</strain>
    </source>
</reference>
<dbReference type="Pfam" id="PF09361">
    <property type="entry name" value="Phasin_2"/>
    <property type="match status" value="1"/>
</dbReference>
<dbReference type="NCBIfam" id="TIGR01985">
    <property type="entry name" value="phasin_2"/>
    <property type="match status" value="1"/>
</dbReference>
<protein>
    <submittedName>
        <fullName evidence="2">Phasin</fullName>
    </submittedName>
</protein>
<proteinExistence type="predicted"/>
<dbReference type="InterPro" id="IPR018968">
    <property type="entry name" value="Phasin"/>
</dbReference>
<comment type="caution">
    <text evidence="2">The sequence shown here is derived from an EMBL/GenBank/DDBJ whole genome shotgun (WGS) entry which is preliminary data.</text>
</comment>
<dbReference type="OrthoDB" id="8479257at2"/>
<feature type="domain" description="Phasin" evidence="1">
    <location>
        <begin position="43"/>
        <end position="139"/>
    </location>
</feature>
<organism evidence="2 3">
    <name type="scientific">Aquibium carbonis</name>
    <dbReference type="NCBI Taxonomy" id="2495581"/>
    <lineage>
        <taxon>Bacteria</taxon>
        <taxon>Pseudomonadati</taxon>
        <taxon>Pseudomonadota</taxon>
        <taxon>Alphaproteobacteria</taxon>
        <taxon>Hyphomicrobiales</taxon>
        <taxon>Phyllobacteriaceae</taxon>
        <taxon>Aquibium</taxon>
    </lineage>
</organism>
<accession>A0A3S0A212</accession>
<gene>
    <name evidence="2" type="ORF">EJC49_07140</name>
</gene>
<keyword evidence="3" id="KW-1185">Reference proteome</keyword>
<dbReference type="RefSeq" id="WP_126698777.1">
    <property type="nucleotide sequence ID" value="NZ_RWKW01000026.1"/>
</dbReference>
<dbReference type="AlphaFoldDB" id="A0A3S0A212"/>
<dbReference type="Proteomes" id="UP000278398">
    <property type="component" value="Unassembled WGS sequence"/>
</dbReference>
<evidence type="ECO:0000313" key="3">
    <source>
        <dbReference type="Proteomes" id="UP000278398"/>
    </source>
</evidence>
<dbReference type="EMBL" id="RWKW01000026">
    <property type="protein sequence ID" value="RST87037.1"/>
    <property type="molecule type" value="Genomic_DNA"/>
</dbReference>
<dbReference type="InterPro" id="IPR010234">
    <property type="entry name" value="Phasin_subfam-2"/>
</dbReference>